<comment type="subunit">
    <text evidence="8">Component of the mitochondrial ribosome small subunit (28S) which comprises a 12S rRNA and about 30 distinct proteins.</text>
</comment>
<dbReference type="SUPFAM" id="SSF54768">
    <property type="entry name" value="dsRNA-binding domain-like"/>
    <property type="match status" value="1"/>
</dbReference>
<dbReference type="InterPro" id="IPR014721">
    <property type="entry name" value="Ribsml_uS5_D2-typ_fold_subgr"/>
</dbReference>
<reference evidence="13" key="2">
    <citation type="submission" date="2023-03" db="EMBL/GenBank/DDBJ databases">
        <authorList>
            <person name="Inwood S.N."/>
            <person name="Skelly J.G."/>
            <person name="Guhlin J."/>
            <person name="Harrop T.W.R."/>
            <person name="Goldson S.G."/>
            <person name="Dearden P.K."/>
        </authorList>
    </citation>
    <scope>NUCLEOTIDE SEQUENCE</scope>
    <source>
        <strain evidence="13">Lincoln</strain>
        <tissue evidence="13">Whole body</tissue>
    </source>
</reference>
<evidence type="ECO:0000256" key="3">
    <source>
        <dbReference type="ARBA" id="ARBA00022980"/>
    </source>
</evidence>
<feature type="compositionally biased region" description="Gly residues" evidence="11">
    <location>
        <begin position="154"/>
        <end position="163"/>
    </location>
</feature>
<dbReference type="GO" id="GO:0006412">
    <property type="term" value="P:translation"/>
    <property type="evidence" value="ECO:0007669"/>
    <property type="project" value="InterPro"/>
</dbReference>
<dbReference type="AlphaFoldDB" id="A0AA39G6J7"/>
<evidence type="ECO:0000313" key="13">
    <source>
        <dbReference type="EMBL" id="KAK0182474.1"/>
    </source>
</evidence>
<dbReference type="Pfam" id="PF21251">
    <property type="entry name" value="Ribosomal_uS5m_N"/>
    <property type="match status" value="1"/>
</dbReference>
<dbReference type="InterPro" id="IPR013810">
    <property type="entry name" value="Ribosomal_uS5_N"/>
</dbReference>
<dbReference type="SUPFAM" id="SSF54211">
    <property type="entry name" value="Ribosomal protein S5 domain 2-like"/>
    <property type="match status" value="1"/>
</dbReference>
<dbReference type="GO" id="GO:0005743">
    <property type="term" value="C:mitochondrial inner membrane"/>
    <property type="evidence" value="ECO:0007669"/>
    <property type="project" value="UniProtKB-ARBA"/>
</dbReference>
<dbReference type="Gene3D" id="3.30.160.20">
    <property type="match status" value="1"/>
</dbReference>
<proteinExistence type="inferred from homology"/>
<feature type="region of interest" description="Disordered" evidence="11">
    <location>
        <begin position="150"/>
        <end position="171"/>
    </location>
</feature>
<dbReference type="EMBL" id="JAQQBR010000001">
    <property type="protein sequence ID" value="KAK0182474.1"/>
    <property type="molecule type" value="Genomic_DNA"/>
</dbReference>
<dbReference type="Pfam" id="PF03719">
    <property type="entry name" value="Ribosomal_S5_C"/>
    <property type="match status" value="1"/>
</dbReference>
<keyword evidence="14" id="KW-1185">Reference proteome</keyword>
<dbReference type="InterPro" id="IPR005324">
    <property type="entry name" value="Ribosomal_uS5_C"/>
</dbReference>
<dbReference type="GO" id="GO:0003723">
    <property type="term" value="F:RNA binding"/>
    <property type="evidence" value="ECO:0007669"/>
    <property type="project" value="InterPro"/>
</dbReference>
<evidence type="ECO:0000256" key="9">
    <source>
        <dbReference type="PROSITE-ProRule" id="PRU00268"/>
    </source>
</evidence>
<dbReference type="GO" id="GO:0005763">
    <property type="term" value="C:mitochondrial small ribosomal subunit"/>
    <property type="evidence" value="ECO:0007669"/>
    <property type="project" value="UniProtKB-ARBA"/>
</dbReference>
<evidence type="ECO:0000256" key="11">
    <source>
        <dbReference type="SAM" id="MobiDB-lite"/>
    </source>
</evidence>
<comment type="caution">
    <text evidence="13">The sequence shown here is derived from an EMBL/GenBank/DDBJ whole genome shotgun (WGS) entry which is preliminary data.</text>
</comment>
<dbReference type="PANTHER" id="PTHR48277:SF1">
    <property type="entry name" value="MITOCHONDRIAL RIBOSOMAL PROTEIN S5"/>
    <property type="match status" value="1"/>
</dbReference>
<dbReference type="Proteomes" id="UP001168972">
    <property type="component" value="Unassembled WGS sequence"/>
</dbReference>
<feature type="domain" description="S5 DRBM" evidence="12">
    <location>
        <begin position="178"/>
        <end position="242"/>
    </location>
</feature>
<evidence type="ECO:0000256" key="7">
    <source>
        <dbReference type="ARBA" id="ARBA00041606"/>
    </source>
</evidence>
<keyword evidence="5 9" id="KW-0687">Ribonucleoprotein</keyword>
<evidence type="ECO:0000256" key="1">
    <source>
        <dbReference type="ARBA" id="ARBA00004173"/>
    </source>
</evidence>
<keyword evidence="3 9" id="KW-0689">Ribosomal protein</keyword>
<evidence type="ECO:0000256" key="8">
    <source>
        <dbReference type="ARBA" id="ARBA00062683"/>
    </source>
</evidence>
<dbReference type="Gene3D" id="3.30.230.10">
    <property type="match status" value="1"/>
</dbReference>
<name>A0AA39G6J7_MICHY</name>
<comment type="subcellular location">
    <subcellularLocation>
        <location evidence="1">Mitochondrion</location>
    </subcellularLocation>
</comment>
<dbReference type="Pfam" id="PF00333">
    <property type="entry name" value="Ribosomal_S5"/>
    <property type="match status" value="1"/>
</dbReference>
<dbReference type="InterPro" id="IPR020568">
    <property type="entry name" value="Ribosomal_Su5_D2-typ_SF"/>
</dbReference>
<dbReference type="PROSITE" id="PS50881">
    <property type="entry name" value="S5_DSRBD"/>
    <property type="match status" value="1"/>
</dbReference>
<evidence type="ECO:0000256" key="6">
    <source>
        <dbReference type="ARBA" id="ARBA00039335"/>
    </source>
</evidence>
<dbReference type="InterPro" id="IPR048584">
    <property type="entry name" value="Ribosomal_uS5m_N"/>
</dbReference>
<dbReference type="InterPro" id="IPR000851">
    <property type="entry name" value="Ribosomal_uS5"/>
</dbReference>
<gene>
    <name evidence="13" type="ORF">PV327_000614</name>
</gene>
<dbReference type="FunFam" id="3.30.160.20:FF:000022">
    <property type="entry name" value="28S ribosomal protein S5, mitochondrial"/>
    <property type="match status" value="1"/>
</dbReference>
<protein>
    <recommendedName>
        <fullName evidence="6">Small ribosomal subunit protein uS5m</fullName>
    </recommendedName>
    <alternativeName>
        <fullName evidence="7">28S ribosomal protein S5, mitochondrial</fullName>
    </alternativeName>
</protein>
<sequence>MAFSLFRASKALVSSHLLPRIVTREWSCDISQKGIGYLKNQTPLINSYRQGSFFNRNNAEQLWKGATAVSNAGRKRGRMKSRRVIKNLNKGQVIGVGKVNMIWPGLNAPIIRGRELVQQQQLPEDPEREKKLFQLRDAIEKRRRAKLSPLERGWTGGKPGGRSIGPPDPVGDDTFEGFDTRILEYKMVSTMTGNMGRKRRVSTFVITGNRNGLAGFAVAKAPEGRPALRIAKNRAATKLIYIKRYKEHTVYHDFVCQFGKSRVFVYQKNEGFGLHGNRAIKTCCEIVGIKNLLVKVEGSHNLQHVIKAFFIGLLQQKTHEEIAEDKKLHLVEFREENGNYPVVIASPTEVRKPHEIKSDEVLDFTQYVMGGKIRYIKPKSPPYYTKLPSWQIRLRKTAYLRNKEEVRTRIYAEHGELRSFYTDEYPTAKPSLWSKDKKTKNIEEE</sequence>
<evidence type="ECO:0000256" key="10">
    <source>
        <dbReference type="RuleBase" id="RU003823"/>
    </source>
</evidence>
<dbReference type="PANTHER" id="PTHR48277">
    <property type="entry name" value="MITOCHONDRIAL RIBOSOMAL PROTEIN S5"/>
    <property type="match status" value="1"/>
</dbReference>
<dbReference type="FunFam" id="3.30.230.10:FF:000002">
    <property type="entry name" value="30S ribosomal protein S5"/>
    <property type="match status" value="1"/>
</dbReference>
<evidence type="ECO:0000256" key="2">
    <source>
        <dbReference type="ARBA" id="ARBA00008945"/>
    </source>
</evidence>
<reference evidence="13" key="1">
    <citation type="journal article" date="2023" name="bioRxiv">
        <title>Scaffold-level genome assemblies of two parasitoid biocontrol wasps reveal the parthenogenesis mechanism and an associated novel virus.</title>
        <authorList>
            <person name="Inwood S."/>
            <person name="Skelly J."/>
            <person name="Guhlin J."/>
            <person name="Harrop T."/>
            <person name="Goldson S."/>
            <person name="Dearden P."/>
        </authorList>
    </citation>
    <scope>NUCLEOTIDE SEQUENCE</scope>
    <source>
        <strain evidence="13">Lincoln</strain>
        <tissue evidence="13">Whole body</tissue>
    </source>
</reference>
<keyword evidence="4" id="KW-0496">Mitochondrion</keyword>
<dbReference type="GO" id="GO:0003735">
    <property type="term" value="F:structural constituent of ribosome"/>
    <property type="evidence" value="ECO:0007669"/>
    <property type="project" value="UniProtKB-UniRule"/>
</dbReference>
<evidence type="ECO:0000256" key="4">
    <source>
        <dbReference type="ARBA" id="ARBA00023128"/>
    </source>
</evidence>
<organism evidence="13 14">
    <name type="scientific">Microctonus hyperodae</name>
    <name type="common">Parasitoid wasp</name>
    <dbReference type="NCBI Taxonomy" id="165561"/>
    <lineage>
        <taxon>Eukaryota</taxon>
        <taxon>Metazoa</taxon>
        <taxon>Ecdysozoa</taxon>
        <taxon>Arthropoda</taxon>
        <taxon>Hexapoda</taxon>
        <taxon>Insecta</taxon>
        <taxon>Pterygota</taxon>
        <taxon>Neoptera</taxon>
        <taxon>Endopterygota</taxon>
        <taxon>Hymenoptera</taxon>
        <taxon>Apocrita</taxon>
        <taxon>Ichneumonoidea</taxon>
        <taxon>Braconidae</taxon>
        <taxon>Euphorinae</taxon>
        <taxon>Microctonus</taxon>
    </lineage>
</organism>
<comment type="similarity">
    <text evidence="2 10">Belongs to the universal ribosomal protein uS5 family.</text>
</comment>
<evidence type="ECO:0000259" key="12">
    <source>
        <dbReference type="PROSITE" id="PS50881"/>
    </source>
</evidence>
<evidence type="ECO:0000313" key="14">
    <source>
        <dbReference type="Proteomes" id="UP001168972"/>
    </source>
</evidence>
<evidence type="ECO:0000256" key="5">
    <source>
        <dbReference type="ARBA" id="ARBA00023274"/>
    </source>
</evidence>
<accession>A0AA39G6J7</accession>